<dbReference type="PANTHER" id="PTHR31250">
    <property type="entry name" value="IQ DOMAIN-CONTAINING PROTEIN IQM3"/>
    <property type="match status" value="1"/>
</dbReference>
<comment type="subcellular location">
    <subcellularLocation>
        <location evidence="2">Cytoplasm</location>
    </subcellularLocation>
    <subcellularLocation>
        <location evidence="1">Nucleus</location>
    </subcellularLocation>
</comment>
<dbReference type="CDD" id="cd23767">
    <property type="entry name" value="IQCD"/>
    <property type="match status" value="1"/>
</dbReference>
<evidence type="ECO:0000256" key="6">
    <source>
        <dbReference type="SAM" id="Phobius"/>
    </source>
</evidence>
<evidence type="ECO:0000313" key="7">
    <source>
        <dbReference type="EMBL" id="KAG6746346.1"/>
    </source>
</evidence>
<comment type="caution">
    <text evidence="7">The sequence shown here is derived from an EMBL/GenBank/DDBJ whole genome shotgun (WGS) entry which is preliminary data.</text>
</comment>
<keyword evidence="6" id="KW-1133">Transmembrane helix</keyword>
<keyword evidence="6" id="KW-0812">Transmembrane</keyword>
<evidence type="ECO:0000256" key="3">
    <source>
        <dbReference type="ARBA" id="ARBA00022490"/>
    </source>
</evidence>
<evidence type="ECO:0000256" key="5">
    <source>
        <dbReference type="ARBA" id="ARBA00023242"/>
    </source>
</evidence>
<dbReference type="InterPro" id="IPR044159">
    <property type="entry name" value="IQM"/>
</dbReference>
<dbReference type="SMART" id="SM00015">
    <property type="entry name" value="IQ"/>
    <property type="match status" value="1"/>
</dbReference>
<evidence type="ECO:0000256" key="1">
    <source>
        <dbReference type="ARBA" id="ARBA00004123"/>
    </source>
</evidence>
<keyword evidence="5" id="KW-0539">Nucleus</keyword>
<evidence type="ECO:0000313" key="8">
    <source>
        <dbReference type="Proteomes" id="UP000886885"/>
    </source>
</evidence>
<dbReference type="GO" id="GO:0005634">
    <property type="term" value="C:nucleus"/>
    <property type="evidence" value="ECO:0007669"/>
    <property type="project" value="UniProtKB-SubCell"/>
</dbReference>
<dbReference type="EMBL" id="JAAWWB010000030">
    <property type="protein sequence ID" value="KAG6746346.1"/>
    <property type="molecule type" value="Genomic_DNA"/>
</dbReference>
<dbReference type="PANTHER" id="PTHR31250:SF27">
    <property type="entry name" value="IQ DOMAIN-CONTAINING PROTEIN IQM5"/>
    <property type="match status" value="1"/>
</dbReference>
<keyword evidence="4" id="KW-0112">Calmodulin-binding</keyword>
<evidence type="ECO:0000256" key="2">
    <source>
        <dbReference type="ARBA" id="ARBA00004496"/>
    </source>
</evidence>
<protein>
    <submittedName>
        <fullName evidence="7">Uncharacterized protein</fullName>
    </submittedName>
</protein>
<feature type="transmembrane region" description="Helical" evidence="6">
    <location>
        <begin position="389"/>
        <end position="411"/>
    </location>
</feature>
<keyword evidence="8" id="KW-1185">Reference proteome</keyword>
<gene>
    <name evidence="7" type="ORF">POTOM_050886</name>
</gene>
<dbReference type="Proteomes" id="UP000886885">
    <property type="component" value="Chromosome 15D"/>
</dbReference>
<dbReference type="GO" id="GO:0005516">
    <property type="term" value="F:calmodulin binding"/>
    <property type="evidence" value="ECO:0007669"/>
    <property type="project" value="UniProtKB-KW"/>
</dbReference>
<organism evidence="7 8">
    <name type="scientific">Populus tomentosa</name>
    <name type="common">Chinese white poplar</name>
    <dbReference type="NCBI Taxonomy" id="118781"/>
    <lineage>
        <taxon>Eukaryota</taxon>
        <taxon>Viridiplantae</taxon>
        <taxon>Streptophyta</taxon>
        <taxon>Embryophyta</taxon>
        <taxon>Tracheophyta</taxon>
        <taxon>Spermatophyta</taxon>
        <taxon>Magnoliopsida</taxon>
        <taxon>eudicotyledons</taxon>
        <taxon>Gunneridae</taxon>
        <taxon>Pentapetalae</taxon>
        <taxon>rosids</taxon>
        <taxon>fabids</taxon>
        <taxon>Malpighiales</taxon>
        <taxon>Salicaceae</taxon>
        <taxon>Saliceae</taxon>
        <taxon>Populus</taxon>
    </lineage>
</organism>
<dbReference type="PROSITE" id="PS50096">
    <property type="entry name" value="IQ"/>
    <property type="match status" value="1"/>
</dbReference>
<reference evidence="7" key="1">
    <citation type="journal article" date="2020" name="bioRxiv">
        <title>Hybrid origin of Populus tomentosa Carr. identified through genome sequencing and phylogenomic analysis.</title>
        <authorList>
            <person name="An X."/>
            <person name="Gao K."/>
            <person name="Chen Z."/>
            <person name="Li J."/>
            <person name="Yang X."/>
            <person name="Yang X."/>
            <person name="Zhou J."/>
            <person name="Guo T."/>
            <person name="Zhao T."/>
            <person name="Huang S."/>
            <person name="Miao D."/>
            <person name="Khan W.U."/>
            <person name="Rao P."/>
            <person name="Ye M."/>
            <person name="Lei B."/>
            <person name="Liao W."/>
            <person name="Wang J."/>
            <person name="Ji L."/>
            <person name="Li Y."/>
            <person name="Guo B."/>
            <person name="Mustafa N.S."/>
            <person name="Li S."/>
            <person name="Yun Q."/>
            <person name="Keller S.R."/>
            <person name="Mao J."/>
            <person name="Zhang R."/>
            <person name="Strauss S.H."/>
        </authorList>
    </citation>
    <scope>NUCLEOTIDE SEQUENCE</scope>
    <source>
        <strain evidence="7">GM15</strain>
        <tissue evidence="7">Leaf</tissue>
    </source>
</reference>
<dbReference type="GO" id="GO:0005737">
    <property type="term" value="C:cytoplasm"/>
    <property type="evidence" value="ECO:0007669"/>
    <property type="project" value="UniProtKB-SubCell"/>
</dbReference>
<evidence type="ECO:0000256" key="4">
    <source>
        <dbReference type="ARBA" id="ARBA00022860"/>
    </source>
</evidence>
<keyword evidence="3" id="KW-0963">Cytoplasm</keyword>
<dbReference type="AlphaFoldDB" id="A0A8X8C2M8"/>
<proteinExistence type="predicted"/>
<sequence>MEETRTNMPFESVASETGDSTLIVNGTSSSQEEAEISATYSWSHSPERDHAAATRIQKHYRGFRTRRNLADSIIAAELLWQTTLFHIQKMGKLAITVNIESEKHIGTLLECMVIYPAINWPFSIVGKLSKFDSYKVGDLKRRESIFTTGKPTSVQLRMNTASSTQHSISELTKAWKTWKGALKRWLEVIDPRHRVGRNLSFYFQEWMTVGSGQPFFYWLDVGDGKTEEHPECSRDKLRHERNTYLELTLIMIPFVLDLYTVAGAFSFNINVGMPNQHAGAFTRANKRVGALTRQANRRQLNPLRPWYSGASNSEAVQSPASLIHWRQRSFSAINVEEDLNNNQRTQNGPADGFNLKDLLRRIFYTMNLLLEIATAVLDYLSSQQRQPRYALSGMILSITVMAITLIQLAYIGGKEGVSLQWNGWIPWQTTLSHTQKMGPVPSVNIESEKHIGSLLKWAETRVEKHWISELTKAWKTWKGALQRWLEVIDPRHRVGRNQKWMTVGSGQPFFYWLDVGDGKTEEHPECSRDKLRDERNTDLELVSISEAVESLMSLVLRSESKTEKDINNNQREHNRAYGFNQQDLWRRIFYAMNLLFEIATAVLDYLSSQQRQPQYDTVNHRHGHLLDSAWSQVVELFFSVSQCVSAIIAYHYLSPDQNNPAQFCIYPVVFAFGSSCLSFRRREP</sequence>
<dbReference type="Pfam" id="PF00612">
    <property type="entry name" value="IQ"/>
    <property type="match status" value="1"/>
</dbReference>
<feature type="transmembrane region" description="Helical" evidence="6">
    <location>
        <begin position="244"/>
        <end position="267"/>
    </location>
</feature>
<dbReference type="OrthoDB" id="1905256at2759"/>
<name>A0A8X8C2M8_POPTO</name>
<dbReference type="InterPro" id="IPR000048">
    <property type="entry name" value="IQ_motif_EF-hand-BS"/>
</dbReference>
<accession>A0A8X8C2M8</accession>
<keyword evidence="6" id="KW-0472">Membrane</keyword>